<dbReference type="AlphaFoldDB" id="A0A5N6IZP0"/>
<gene>
    <name evidence="1" type="ORF">BDV30DRAFT_213086</name>
</gene>
<proteinExistence type="predicted"/>
<keyword evidence="2" id="KW-1185">Reference proteome</keyword>
<reference evidence="1 2" key="1">
    <citation type="submission" date="2019-04" db="EMBL/GenBank/DDBJ databases">
        <title>Fungal friends and foes A comparative genomics study of 23 Aspergillus species from section Flavi.</title>
        <authorList>
            <consortium name="DOE Joint Genome Institute"/>
            <person name="Kjaerbolling I."/>
            <person name="Vesth T.C."/>
            <person name="Frisvad J.C."/>
            <person name="Nybo J.L."/>
            <person name="Theobald S."/>
            <person name="Kildgaard S."/>
            <person name="Petersen T.I."/>
            <person name="Kuo A."/>
            <person name="Sato A."/>
            <person name="Lyhne E.K."/>
            <person name="Kogle M.E."/>
            <person name="Wiebenga A."/>
            <person name="Kun R.S."/>
            <person name="Lubbers R.J."/>
            <person name="Makela M.R."/>
            <person name="Barry K."/>
            <person name="Chovatia M."/>
            <person name="Clum A."/>
            <person name="Daum C."/>
            <person name="Haridas S."/>
            <person name="He G."/>
            <person name="LaButti K."/>
            <person name="Lipzen A."/>
            <person name="Mondo S."/>
            <person name="Pangilinan J."/>
            <person name="Riley R."/>
            <person name="Salamov A."/>
            <person name="Simmons B.A."/>
            <person name="Magnuson J.K."/>
            <person name="Henrissat B."/>
            <person name="Mortensen U.H."/>
            <person name="Larsen T.O."/>
            <person name="De vries R.P."/>
            <person name="Grigoriev I.V."/>
            <person name="Machida M."/>
            <person name="Baker S.E."/>
            <person name="Andersen M.R."/>
        </authorList>
    </citation>
    <scope>NUCLEOTIDE SEQUENCE [LARGE SCALE GENOMIC DNA]</scope>
    <source>
        <strain evidence="1 2">CBS 117635</strain>
    </source>
</reference>
<name>A0A5N6IZP0_9EURO</name>
<accession>A0A5N6IZP0</accession>
<evidence type="ECO:0000313" key="1">
    <source>
        <dbReference type="EMBL" id="KAB8271825.1"/>
    </source>
</evidence>
<organism evidence="1 2">
    <name type="scientific">Aspergillus minisclerotigenes</name>
    <dbReference type="NCBI Taxonomy" id="656917"/>
    <lineage>
        <taxon>Eukaryota</taxon>
        <taxon>Fungi</taxon>
        <taxon>Dikarya</taxon>
        <taxon>Ascomycota</taxon>
        <taxon>Pezizomycotina</taxon>
        <taxon>Eurotiomycetes</taxon>
        <taxon>Eurotiomycetidae</taxon>
        <taxon>Eurotiales</taxon>
        <taxon>Aspergillaceae</taxon>
        <taxon>Aspergillus</taxon>
        <taxon>Aspergillus subgen. Circumdati</taxon>
    </lineage>
</organism>
<evidence type="ECO:0000313" key="2">
    <source>
        <dbReference type="Proteomes" id="UP000326289"/>
    </source>
</evidence>
<dbReference type="EMBL" id="ML732812">
    <property type="protein sequence ID" value="KAB8271825.1"/>
    <property type="molecule type" value="Genomic_DNA"/>
</dbReference>
<protein>
    <submittedName>
        <fullName evidence="1">Uncharacterized protein</fullName>
    </submittedName>
</protein>
<dbReference type="Proteomes" id="UP000326289">
    <property type="component" value="Unassembled WGS sequence"/>
</dbReference>
<sequence>MWGIAFQFIVSLLAWLHVLFSRIRNSRFCFCSLWLVVDLMGILPGGPKNSKLRSSSWVTGGEGEQIR</sequence>